<dbReference type="PANTHER" id="PTHR19965">
    <property type="entry name" value="RNA AND EXPORT FACTOR BINDING PROTEIN"/>
    <property type="match status" value="1"/>
</dbReference>
<gene>
    <name evidence="5" type="ORF">QYS62_005505</name>
</gene>
<feature type="region of interest" description="Disordered" evidence="3">
    <location>
        <begin position="146"/>
        <end position="307"/>
    </location>
</feature>
<dbReference type="CDD" id="cd12418">
    <property type="entry name" value="RRM_Aly_REF_like"/>
    <property type="match status" value="1"/>
</dbReference>
<feature type="compositionally biased region" description="Low complexity" evidence="3">
    <location>
        <begin position="50"/>
        <end position="64"/>
    </location>
</feature>
<dbReference type="Gene3D" id="3.30.70.330">
    <property type="match status" value="1"/>
</dbReference>
<dbReference type="EMBL" id="CP151262">
    <property type="protein sequence ID" value="WZH44481.1"/>
    <property type="molecule type" value="Genomic_DNA"/>
</dbReference>
<dbReference type="Proteomes" id="UP001489902">
    <property type="component" value="Chromosome 3"/>
</dbReference>
<feature type="region of interest" description="Disordered" evidence="3">
    <location>
        <begin position="44"/>
        <end position="79"/>
    </location>
</feature>
<feature type="compositionally biased region" description="Basic and acidic residues" evidence="3">
    <location>
        <begin position="67"/>
        <end position="79"/>
    </location>
</feature>
<dbReference type="InterPro" id="IPR025715">
    <property type="entry name" value="FoP_C"/>
</dbReference>
<evidence type="ECO:0000256" key="2">
    <source>
        <dbReference type="PROSITE-ProRule" id="PRU00176"/>
    </source>
</evidence>
<evidence type="ECO:0000256" key="1">
    <source>
        <dbReference type="ARBA" id="ARBA00022884"/>
    </source>
</evidence>
<dbReference type="InterPro" id="IPR051229">
    <property type="entry name" value="ALYREF_mRNA_export"/>
</dbReference>
<evidence type="ECO:0000259" key="4">
    <source>
        <dbReference type="PROSITE" id="PS50102"/>
    </source>
</evidence>
<evidence type="ECO:0000313" key="5">
    <source>
        <dbReference type="EMBL" id="WZH44481.1"/>
    </source>
</evidence>
<dbReference type="SUPFAM" id="SSF54928">
    <property type="entry name" value="RNA-binding domain, RBD"/>
    <property type="match status" value="1"/>
</dbReference>
<dbReference type="InterPro" id="IPR012677">
    <property type="entry name" value="Nucleotide-bd_a/b_plait_sf"/>
</dbReference>
<dbReference type="SMART" id="SM00360">
    <property type="entry name" value="RRM"/>
    <property type="match status" value="1"/>
</dbReference>
<keyword evidence="1 2" id="KW-0694">RNA-binding</keyword>
<protein>
    <submittedName>
        <fullName evidence="5">RRM domain-containing protein</fullName>
    </submittedName>
</protein>
<feature type="domain" description="RRM" evidence="4">
    <location>
        <begin position="82"/>
        <end position="142"/>
    </location>
</feature>
<dbReference type="PANTHER" id="PTHR19965:SF82">
    <property type="entry name" value="THO COMPLEX SUBUNIT 4"/>
    <property type="match status" value="1"/>
</dbReference>
<organism evidence="5 6">
    <name type="scientific">Fusarium acuminatum</name>
    <dbReference type="NCBI Taxonomy" id="5515"/>
    <lineage>
        <taxon>Eukaryota</taxon>
        <taxon>Fungi</taxon>
        <taxon>Dikarya</taxon>
        <taxon>Ascomycota</taxon>
        <taxon>Pezizomycotina</taxon>
        <taxon>Sordariomycetes</taxon>
        <taxon>Hypocreomycetidae</taxon>
        <taxon>Hypocreales</taxon>
        <taxon>Nectriaceae</taxon>
        <taxon>Fusarium</taxon>
        <taxon>Fusarium tricinctum species complex</taxon>
    </lineage>
</organism>
<name>A0ABZ2WVD3_9HYPO</name>
<evidence type="ECO:0000256" key="3">
    <source>
        <dbReference type="SAM" id="MobiDB-lite"/>
    </source>
</evidence>
<accession>A0ABZ2WVD3</accession>
<dbReference type="SMART" id="SM01218">
    <property type="entry name" value="FoP_duplication"/>
    <property type="match status" value="1"/>
</dbReference>
<dbReference type="InterPro" id="IPR035979">
    <property type="entry name" value="RBD_domain_sf"/>
</dbReference>
<dbReference type="InterPro" id="IPR000504">
    <property type="entry name" value="RRM_dom"/>
</dbReference>
<keyword evidence="6" id="KW-1185">Reference proteome</keyword>
<feature type="compositionally biased region" description="Basic and acidic residues" evidence="3">
    <location>
        <begin position="164"/>
        <end position="186"/>
    </location>
</feature>
<feature type="compositionally biased region" description="Basic and acidic residues" evidence="3">
    <location>
        <begin position="221"/>
        <end position="240"/>
    </location>
</feature>
<reference evidence="5 6" key="1">
    <citation type="submission" date="2024-04" db="EMBL/GenBank/DDBJ databases">
        <title>Complete genome sequence of Fusarium acuminatum.</title>
        <authorList>
            <person name="Lan B."/>
        </authorList>
    </citation>
    <scope>NUCLEOTIDE SEQUENCE [LARGE SCALE GENOMIC DNA]</scope>
    <source>
        <strain evidence="5">1A</strain>
    </source>
</reference>
<evidence type="ECO:0000313" key="6">
    <source>
        <dbReference type="Proteomes" id="UP001489902"/>
    </source>
</evidence>
<dbReference type="Pfam" id="PF00076">
    <property type="entry name" value="RRM_1"/>
    <property type="match status" value="1"/>
</dbReference>
<feature type="compositionally biased region" description="Gly residues" evidence="3">
    <location>
        <begin position="202"/>
        <end position="213"/>
    </location>
</feature>
<feature type="compositionally biased region" description="Low complexity" evidence="3">
    <location>
        <begin position="279"/>
        <end position="299"/>
    </location>
</feature>
<sequence length="307" mass="33941">MADKMDRGLDEIIADTVRYHHPAPIIPCHAIFRSSCTRFRLKPTLTDLSSQRSNRPRNNNNNRGQGRRREPRNDFPRDGVRKELFRRIGPVTRLQLRYDRSGRSEGTAYVTYESKEDAQEAVKQFDGANANGQPIRLALLPNRNPFDTAIMPGRPLAERISSPGDRRSHSPHRRYDDDDAARRGIDRYTPGQGARRSPMPRGGRGQGRGQGQDRGGRRPGARREGREGGRDGGRDQESGRGGRGNPRAKKTQEELDAEMADYFGGESAQAAEPSNQQDAPPAQAPAAAAAPAQAQAQAATDDIDMIE</sequence>
<dbReference type="PROSITE" id="PS50102">
    <property type="entry name" value="RRM"/>
    <property type="match status" value="1"/>
</dbReference>
<proteinExistence type="predicted"/>